<feature type="transmembrane region" description="Helical" evidence="1">
    <location>
        <begin position="46"/>
        <end position="66"/>
    </location>
</feature>
<gene>
    <name evidence="2" type="ORF">B0T20DRAFT_418125</name>
</gene>
<dbReference type="AlphaFoldDB" id="A0AAE0PAV7"/>
<evidence type="ECO:0000313" key="3">
    <source>
        <dbReference type="Proteomes" id="UP001281003"/>
    </source>
</evidence>
<proteinExistence type="predicted"/>
<comment type="caution">
    <text evidence="2">The sequence shown here is derived from an EMBL/GenBank/DDBJ whole genome shotgun (WGS) entry which is preliminary data.</text>
</comment>
<dbReference type="EMBL" id="JAUTDP010000009">
    <property type="protein sequence ID" value="KAK3396551.1"/>
    <property type="molecule type" value="Genomic_DNA"/>
</dbReference>
<keyword evidence="1" id="KW-0812">Transmembrane</keyword>
<reference evidence="2" key="2">
    <citation type="submission" date="2023-07" db="EMBL/GenBank/DDBJ databases">
        <authorList>
            <consortium name="Lawrence Berkeley National Laboratory"/>
            <person name="Haridas S."/>
            <person name="Hensen N."/>
            <person name="Bonometti L."/>
            <person name="Westerberg I."/>
            <person name="Brannstrom I.O."/>
            <person name="Guillou S."/>
            <person name="Cros-Aarteil S."/>
            <person name="Calhoun S."/>
            <person name="Kuo A."/>
            <person name="Mondo S."/>
            <person name="Pangilinan J."/>
            <person name="Riley R."/>
            <person name="LaButti K."/>
            <person name="Andreopoulos B."/>
            <person name="Lipzen A."/>
            <person name="Chen C."/>
            <person name="Yanf M."/>
            <person name="Daum C."/>
            <person name="Ng V."/>
            <person name="Clum A."/>
            <person name="Steindorff A."/>
            <person name="Ohm R."/>
            <person name="Martin F."/>
            <person name="Silar P."/>
            <person name="Natvig D."/>
            <person name="Lalanne C."/>
            <person name="Gautier V."/>
            <person name="Ament-velasquez S.L."/>
            <person name="Kruys A."/>
            <person name="Hutchinson M.I."/>
            <person name="Powell A.J."/>
            <person name="Barry K."/>
            <person name="Miller A.N."/>
            <person name="Grigoriev I.V."/>
            <person name="Debuchy R."/>
            <person name="Gladieux P."/>
            <person name="Thoren M.H."/>
            <person name="Johannesson H."/>
        </authorList>
    </citation>
    <scope>NUCLEOTIDE SEQUENCE</scope>
    <source>
        <strain evidence="2">FGSC 1904</strain>
    </source>
</reference>
<keyword evidence="1" id="KW-0472">Membrane</keyword>
<name>A0AAE0PAV7_SORBR</name>
<accession>A0AAE0PAV7</accession>
<sequence>MFCALFLVSYCYLNCFPSCWTLIMYVVHGPIQSTNTSLHNFTFYNYPQFIIVQSFSIFRFFLLYLISSMSQD</sequence>
<dbReference type="Proteomes" id="UP001281003">
    <property type="component" value="Unassembled WGS sequence"/>
</dbReference>
<reference evidence="2" key="1">
    <citation type="journal article" date="2023" name="Mol. Phylogenet. Evol.">
        <title>Genome-scale phylogeny and comparative genomics of the fungal order Sordariales.</title>
        <authorList>
            <person name="Hensen N."/>
            <person name="Bonometti L."/>
            <person name="Westerberg I."/>
            <person name="Brannstrom I.O."/>
            <person name="Guillou S."/>
            <person name="Cros-Aarteil S."/>
            <person name="Calhoun S."/>
            <person name="Haridas S."/>
            <person name="Kuo A."/>
            <person name="Mondo S."/>
            <person name="Pangilinan J."/>
            <person name="Riley R."/>
            <person name="LaButti K."/>
            <person name="Andreopoulos B."/>
            <person name="Lipzen A."/>
            <person name="Chen C."/>
            <person name="Yan M."/>
            <person name="Daum C."/>
            <person name="Ng V."/>
            <person name="Clum A."/>
            <person name="Steindorff A."/>
            <person name="Ohm R.A."/>
            <person name="Martin F."/>
            <person name="Silar P."/>
            <person name="Natvig D.O."/>
            <person name="Lalanne C."/>
            <person name="Gautier V."/>
            <person name="Ament-Velasquez S.L."/>
            <person name="Kruys A."/>
            <person name="Hutchinson M.I."/>
            <person name="Powell A.J."/>
            <person name="Barry K."/>
            <person name="Miller A.N."/>
            <person name="Grigoriev I.V."/>
            <person name="Debuchy R."/>
            <person name="Gladieux P."/>
            <person name="Hiltunen Thoren M."/>
            <person name="Johannesson H."/>
        </authorList>
    </citation>
    <scope>NUCLEOTIDE SEQUENCE</scope>
    <source>
        <strain evidence="2">FGSC 1904</strain>
    </source>
</reference>
<evidence type="ECO:0000256" key="1">
    <source>
        <dbReference type="SAM" id="Phobius"/>
    </source>
</evidence>
<evidence type="ECO:0000313" key="2">
    <source>
        <dbReference type="EMBL" id="KAK3396551.1"/>
    </source>
</evidence>
<keyword evidence="1" id="KW-1133">Transmembrane helix</keyword>
<protein>
    <submittedName>
        <fullName evidence="2">Uncharacterized protein</fullName>
    </submittedName>
</protein>
<organism evidence="2 3">
    <name type="scientific">Sordaria brevicollis</name>
    <dbReference type="NCBI Taxonomy" id="83679"/>
    <lineage>
        <taxon>Eukaryota</taxon>
        <taxon>Fungi</taxon>
        <taxon>Dikarya</taxon>
        <taxon>Ascomycota</taxon>
        <taxon>Pezizomycotina</taxon>
        <taxon>Sordariomycetes</taxon>
        <taxon>Sordariomycetidae</taxon>
        <taxon>Sordariales</taxon>
        <taxon>Sordariaceae</taxon>
        <taxon>Sordaria</taxon>
    </lineage>
</organism>
<feature type="transmembrane region" description="Helical" evidence="1">
    <location>
        <begin position="7"/>
        <end position="26"/>
    </location>
</feature>
<keyword evidence="3" id="KW-1185">Reference proteome</keyword>